<dbReference type="RefSeq" id="WP_185125008.1">
    <property type="nucleotide sequence ID" value="NZ_CAJEWD010000003.1"/>
</dbReference>
<protein>
    <submittedName>
        <fullName evidence="1">Stress response protein YsnF</fullName>
    </submittedName>
</protein>
<organism evidence="1 2">
    <name type="scientific">Jeotgalicoccus meleagridis</name>
    <dbReference type="NCBI Taxonomy" id="2759181"/>
    <lineage>
        <taxon>Bacteria</taxon>
        <taxon>Bacillati</taxon>
        <taxon>Bacillota</taxon>
        <taxon>Bacilli</taxon>
        <taxon>Bacillales</taxon>
        <taxon>Staphylococcaceae</taxon>
        <taxon>Jeotgalicoccus</taxon>
    </lineage>
</organism>
<gene>
    <name evidence="1" type="primary">ysnF_1</name>
    <name evidence="1" type="ORF">JEODO184_00470</name>
</gene>
<accession>A0A6V7R3H3</accession>
<comment type="caution">
    <text evidence="1">The sequence shown here is derived from an EMBL/GenBank/DDBJ whole genome shotgun (WGS) entry which is preliminary data.</text>
</comment>
<dbReference type="AlphaFoldDB" id="A0A6V7R3H3"/>
<dbReference type="EMBL" id="CAJEWD010000003">
    <property type="protein sequence ID" value="CAD2071911.1"/>
    <property type="molecule type" value="Genomic_DNA"/>
</dbReference>
<reference evidence="1 2" key="1">
    <citation type="submission" date="2020-07" db="EMBL/GenBank/DDBJ databases">
        <authorList>
            <person name="Criscuolo A."/>
        </authorList>
    </citation>
    <scope>NUCLEOTIDE SEQUENCE [LARGE SCALE GENOMIC DNA]</scope>
    <source>
        <strain evidence="1">CIP111649</strain>
    </source>
</reference>
<evidence type="ECO:0000313" key="1">
    <source>
        <dbReference type="EMBL" id="CAD2071911.1"/>
    </source>
</evidence>
<evidence type="ECO:0000313" key="2">
    <source>
        <dbReference type="Proteomes" id="UP000589351"/>
    </source>
</evidence>
<sequence length="133" mass="15277">MSRIETFVNEEDLLKRIQELKDTDNVDRSQLTVYSNDTFESLELNEDVQSKTIDGTAGDKFVSYFSAGGPEDRRIENMNLTHEQEEAYRFALKNHQSVLFIDNPAYEGAETTELKDLDYDPGTVVIDMDKLNE</sequence>
<name>A0A6V7R3H3_9STAP</name>
<proteinExistence type="predicted"/>
<dbReference type="Proteomes" id="UP000589351">
    <property type="component" value="Unassembled WGS sequence"/>
</dbReference>
<keyword evidence="2" id="KW-1185">Reference proteome</keyword>